<dbReference type="InterPro" id="IPR014519">
    <property type="entry name" value="UCP024492"/>
</dbReference>
<keyword evidence="2" id="KW-1185">Reference proteome</keyword>
<dbReference type="PANTHER" id="PTHR39337:SF1">
    <property type="entry name" value="BLR5642 PROTEIN"/>
    <property type="match status" value="1"/>
</dbReference>
<organism evidence="1 2">
    <name type="scientific">Brucella anthropi (strain ATCC 49188 / DSM 6882 / CCUG 24695 / JCM 21032 / LMG 3331 / NBRC 15819 / NCTC 12168 / Alc 37)</name>
    <name type="common">Ochrobactrum anthropi</name>
    <dbReference type="NCBI Taxonomy" id="439375"/>
    <lineage>
        <taxon>Bacteria</taxon>
        <taxon>Pseudomonadati</taxon>
        <taxon>Pseudomonadota</taxon>
        <taxon>Alphaproteobacteria</taxon>
        <taxon>Hyphomicrobiales</taxon>
        <taxon>Brucellaceae</taxon>
        <taxon>Brucella/Ochrobactrum group</taxon>
        <taxon>Brucella</taxon>
    </lineage>
</organism>
<protein>
    <recommendedName>
        <fullName evidence="3">DUF488 domain-containing protein</fullName>
    </recommendedName>
</protein>
<dbReference type="InterPro" id="IPR007438">
    <property type="entry name" value="DUF488"/>
</dbReference>
<dbReference type="eggNOG" id="COG5483">
    <property type="taxonomic scope" value="Bacteria"/>
</dbReference>
<accession>A6WXA9</accession>
<evidence type="ECO:0008006" key="3">
    <source>
        <dbReference type="Google" id="ProtNLM"/>
    </source>
</evidence>
<name>A6WXA9_BRUA4</name>
<dbReference type="Proteomes" id="UP000002301">
    <property type="component" value="Chromosome 1"/>
</dbReference>
<proteinExistence type="predicted"/>
<dbReference type="PIRSF" id="PIRSF024492">
    <property type="entry name" value="UCP024492"/>
    <property type="match status" value="1"/>
</dbReference>
<dbReference type="EMBL" id="CP000758">
    <property type="protein sequence ID" value="ABS13613.1"/>
    <property type="molecule type" value="Genomic_DNA"/>
</dbReference>
<dbReference type="Pfam" id="PF04343">
    <property type="entry name" value="DUF488"/>
    <property type="match status" value="1"/>
</dbReference>
<dbReference type="PATRIC" id="fig|439375.7.peg.935"/>
<dbReference type="AlphaFoldDB" id="A6WXA9"/>
<evidence type="ECO:0000313" key="1">
    <source>
        <dbReference type="EMBL" id="ABS13613.1"/>
    </source>
</evidence>
<dbReference type="PANTHER" id="PTHR39337">
    <property type="entry name" value="BLR5642 PROTEIN"/>
    <property type="match status" value="1"/>
</dbReference>
<evidence type="ECO:0000313" key="2">
    <source>
        <dbReference type="Proteomes" id="UP000002301"/>
    </source>
</evidence>
<dbReference type="HOGENOM" id="CLU_077467_2_0_5"/>
<dbReference type="KEGG" id="oan:Oant_0891"/>
<reference evidence="1 2" key="1">
    <citation type="journal article" date="2011" name="J. Bacteriol.">
        <title>Genome of Ochrobactrum anthropi ATCC 49188 T, a versatile opportunistic pathogen and symbiont of several eukaryotic hosts.</title>
        <authorList>
            <person name="Chain P.S."/>
            <person name="Lang D.M."/>
            <person name="Comerci D.J."/>
            <person name="Malfatti S.A."/>
            <person name="Vergez L.M."/>
            <person name="Shin M."/>
            <person name="Ugalde R.A."/>
            <person name="Garcia E."/>
            <person name="Tolmasky M.E."/>
        </authorList>
    </citation>
    <scope>NUCLEOTIDE SEQUENCE [LARGE SCALE GENOMIC DNA]</scope>
    <source>
        <strain evidence="2">ATCC 49188 / DSM 6882 / CCUG 24695 / JCM 21032 / LMG 3331 / NBRC 15819 / NCTC 12168 / Alc 37</strain>
    </source>
</reference>
<gene>
    <name evidence="1" type="ordered locus">Oant_0891</name>
</gene>
<sequence>MSTIYTIGYEGTDIDRFVRTLQIIGVQVLADVRALPLSRKKGFSKNALKDRLTEAGIEYHSYQALGDPKPGRDAARAGRFDEFRKIYTAHIETEAAKEKVQELSLTASKKVTCMLCFERDPKTCHRTIIAEKLVKYGVSSFDLYGDDPKKYERNLVHLPSSRLEAAE</sequence>